<sequence>MISVVALNSMEDNLKKAKELLGIVDQMSPPNFNSSSMNLLIWNCKGAGNKNFKRNLLDLVQIHKLDLLVLMETKVELVSMGMFFNQMGFTTLAHVDSVGRSGGIWMLWNPSLVNVRVIEASSQLIIARIAKQDYP</sequence>
<evidence type="ECO:0000313" key="2">
    <source>
        <dbReference type="Proteomes" id="UP001060215"/>
    </source>
</evidence>
<accession>A0ACC0HEZ5</accession>
<name>A0ACC0HEZ5_9ERIC</name>
<reference evidence="1 2" key="1">
    <citation type="journal article" date="2022" name="Plant J.">
        <title>Chromosome-level genome of Camellia lanceoleosa provides a valuable resource for understanding genome evolution and self-incompatibility.</title>
        <authorList>
            <person name="Gong W."/>
            <person name="Xiao S."/>
            <person name="Wang L."/>
            <person name="Liao Z."/>
            <person name="Chang Y."/>
            <person name="Mo W."/>
            <person name="Hu G."/>
            <person name="Li W."/>
            <person name="Zhao G."/>
            <person name="Zhu H."/>
            <person name="Hu X."/>
            <person name="Ji K."/>
            <person name="Xiang X."/>
            <person name="Song Q."/>
            <person name="Yuan D."/>
            <person name="Jin S."/>
            <person name="Zhang L."/>
        </authorList>
    </citation>
    <scope>NUCLEOTIDE SEQUENCE [LARGE SCALE GENOMIC DNA]</scope>
    <source>
        <strain evidence="1">SQ_2022a</strain>
    </source>
</reference>
<gene>
    <name evidence="1" type="ORF">LOK49_LG06G01540</name>
</gene>
<dbReference type="EMBL" id="CM045762">
    <property type="protein sequence ID" value="KAI8011954.1"/>
    <property type="molecule type" value="Genomic_DNA"/>
</dbReference>
<dbReference type="Proteomes" id="UP001060215">
    <property type="component" value="Chromosome 5"/>
</dbReference>
<protein>
    <submittedName>
        <fullName evidence="1">Uncharacterized protein</fullName>
    </submittedName>
</protein>
<keyword evidence="2" id="KW-1185">Reference proteome</keyword>
<evidence type="ECO:0000313" key="1">
    <source>
        <dbReference type="EMBL" id="KAI8011954.1"/>
    </source>
</evidence>
<comment type="caution">
    <text evidence="1">The sequence shown here is derived from an EMBL/GenBank/DDBJ whole genome shotgun (WGS) entry which is preliminary data.</text>
</comment>
<organism evidence="1 2">
    <name type="scientific">Camellia lanceoleosa</name>
    <dbReference type="NCBI Taxonomy" id="1840588"/>
    <lineage>
        <taxon>Eukaryota</taxon>
        <taxon>Viridiplantae</taxon>
        <taxon>Streptophyta</taxon>
        <taxon>Embryophyta</taxon>
        <taxon>Tracheophyta</taxon>
        <taxon>Spermatophyta</taxon>
        <taxon>Magnoliopsida</taxon>
        <taxon>eudicotyledons</taxon>
        <taxon>Gunneridae</taxon>
        <taxon>Pentapetalae</taxon>
        <taxon>asterids</taxon>
        <taxon>Ericales</taxon>
        <taxon>Theaceae</taxon>
        <taxon>Camellia</taxon>
    </lineage>
</organism>
<proteinExistence type="predicted"/>